<evidence type="ECO:0008006" key="3">
    <source>
        <dbReference type="Google" id="ProtNLM"/>
    </source>
</evidence>
<dbReference type="STRING" id="133385.A0A2T9YKX3"/>
<dbReference type="GO" id="GO:0003690">
    <property type="term" value="F:double-stranded DNA binding"/>
    <property type="evidence" value="ECO:0007669"/>
    <property type="project" value="TreeGrafter"/>
</dbReference>
<dbReference type="GO" id="GO:0046404">
    <property type="term" value="F:ATP-dependent polydeoxyribonucleotide 5'-hydroxyl-kinase activity"/>
    <property type="evidence" value="ECO:0007669"/>
    <property type="project" value="TreeGrafter"/>
</dbReference>
<dbReference type="EMBL" id="MBFR01000143">
    <property type="protein sequence ID" value="PVU92978.1"/>
    <property type="molecule type" value="Genomic_DNA"/>
</dbReference>
<dbReference type="NCBIfam" id="TIGR01664">
    <property type="entry name" value="DNA-3'-Pase"/>
    <property type="match status" value="1"/>
</dbReference>
<sequence>MNTKNTELNTATVCSNLLGALETKSQTAPNIKWFENENILVAKDGTLIRTKSKSTMPKDGNDWIFAFPKVPEKIKQLAEQEYHISILSNQKGLFIQPGQKNPKKELLKTQLKHKITTLANQLGISFWFFAAKTDDIFRKPRIGMWLLMALHANNSIDIDTKSSFYVGDALGRPKGWMSAPTKDFADTDLKFALNVGIDIKVPELFFETYNSAPPIPEPIHCKQLVTDKNDLGSIYDGGYSDFISTITSSIEKNEKFVVVMIGSPASGKSSFVLDILVNQYGLERVNQDTLVTFKKCLDLTNENLKLGKNIVIDNTNGPKQTRANYIRLSKEYKYKVYCAHKYIQDEIIAHNNNYRAVSAQLKSAHDWIKTEENVQKFNQEFKNKELQYIFDVIPKPGNFVSRIVYNTYKSRYEAPSKAEGFDAVFVVPFTPSFKSQQDELLWNTWLC</sequence>
<organism evidence="1 2">
    <name type="scientific">Smittium simulii</name>
    <dbReference type="NCBI Taxonomy" id="133385"/>
    <lineage>
        <taxon>Eukaryota</taxon>
        <taxon>Fungi</taxon>
        <taxon>Fungi incertae sedis</taxon>
        <taxon>Zoopagomycota</taxon>
        <taxon>Kickxellomycotina</taxon>
        <taxon>Harpellomycetes</taxon>
        <taxon>Harpellales</taxon>
        <taxon>Legeriomycetaceae</taxon>
        <taxon>Smittium</taxon>
    </lineage>
</organism>
<dbReference type="InterPro" id="IPR023214">
    <property type="entry name" value="HAD_sf"/>
</dbReference>
<accession>A0A2T9YKX3</accession>
<evidence type="ECO:0000313" key="1">
    <source>
        <dbReference type="EMBL" id="PVU92978.1"/>
    </source>
</evidence>
<protein>
    <recommendedName>
        <fullName evidence="3">Polynucleotide kinase 3'-phosphatase</fullName>
    </recommendedName>
</protein>
<dbReference type="SUPFAM" id="SSF52540">
    <property type="entry name" value="P-loop containing nucleoside triphosphate hydrolases"/>
    <property type="match status" value="1"/>
</dbReference>
<dbReference type="OrthoDB" id="19045at2759"/>
<dbReference type="Pfam" id="PF08645">
    <property type="entry name" value="PNK3P"/>
    <property type="match status" value="1"/>
</dbReference>
<dbReference type="AlphaFoldDB" id="A0A2T9YKX3"/>
<evidence type="ECO:0000313" key="2">
    <source>
        <dbReference type="Proteomes" id="UP000245383"/>
    </source>
</evidence>
<dbReference type="Gene3D" id="3.40.50.300">
    <property type="entry name" value="P-loop containing nucleotide triphosphate hydrolases"/>
    <property type="match status" value="1"/>
</dbReference>
<dbReference type="InterPro" id="IPR006551">
    <property type="entry name" value="Polynucleotide_phosphatase"/>
</dbReference>
<dbReference type="InterPro" id="IPR013954">
    <property type="entry name" value="PNK3P"/>
</dbReference>
<keyword evidence="2" id="KW-1185">Reference proteome</keyword>
<dbReference type="InterPro" id="IPR027417">
    <property type="entry name" value="P-loop_NTPase"/>
</dbReference>
<dbReference type="GO" id="GO:0006281">
    <property type="term" value="P:DNA repair"/>
    <property type="evidence" value="ECO:0007669"/>
    <property type="project" value="TreeGrafter"/>
</dbReference>
<dbReference type="InterPro" id="IPR036412">
    <property type="entry name" value="HAD-like_sf"/>
</dbReference>
<dbReference type="NCBIfam" id="TIGR01662">
    <property type="entry name" value="HAD-SF-IIIA"/>
    <property type="match status" value="1"/>
</dbReference>
<dbReference type="Gene3D" id="3.40.50.1000">
    <property type="entry name" value="HAD superfamily/HAD-like"/>
    <property type="match status" value="1"/>
</dbReference>
<dbReference type="InterPro" id="IPR006549">
    <property type="entry name" value="HAD-SF_hydro_IIIA"/>
</dbReference>
<dbReference type="PANTHER" id="PTHR12083:SF9">
    <property type="entry name" value="BIFUNCTIONAL POLYNUCLEOTIDE PHOSPHATASE_KINASE"/>
    <property type="match status" value="1"/>
</dbReference>
<proteinExistence type="predicted"/>
<dbReference type="SUPFAM" id="SSF56784">
    <property type="entry name" value="HAD-like"/>
    <property type="match status" value="1"/>
</dbReference>
<reference evidence="1 2" key="1">
    <citation type="journal article" date="2018" name="MBio">
        <title>Comparative Genomics Reveals the Core Gene Toolbox for the Fungus-Insect Symbiosis.</title>
        <authorList>
            <person name="Wang Y."/>
            <person name="Stata M."/>
            <person name="Wang W."/>
            <person name="Stajich J.E."/>
            <person name="White M.M."/>
            <person name="Moncalvo J.M."/>
        </authorList>
    </citation>
    <scope>NUCLEOTIDE SEQUENCE [LARGE SCALE GENOMIC DNA]</scope>
    <source>
        <strain evidence="1 2">SWE-8-4</strain>
    </source>
</reference>
<gene>
    <name evidence="1" type="ORF">BB561_003525</name>
</gene>
<dbReference type="PANTHER" id="PTHR12083">
    <property type="entry name" value="BIFUNCTIONAL POLYNUCLEOTIDE PHOSPHATASE/KINASE"/>
    <property type="match status" value="1"/>
</dbReference>
<comment type="caution">
    <text evidence="1">The sequence shown here is derived from an EMBL/GenBank/DDBJ whole genome shotgun (WGS) entry which is preliminary data.</text>
</comment>
<dbReference type="Proteomes" id="UP000245383">
    <property type="component" value="Unassembled WGS sequence"/>
</dbReference>
<dbReference type="Pfam" id="PF13671">
    <property type="entry name" value="AAA_33"/>
    <property type="match status" value="1"/>
</dbReference>
<name>A0A2T9YKX3_9FUNG</name>
<dbReference type="GO" id="GO:0046403">
    <property type="term" value="F:polynucleotide 3'-phosphatase activity"/>
    <property type="evidence" value="ECO:0007669"/>
    <property type="project" value="TreeGrafter"/>
</dbReference>